<accession>A0A1G1V494</accession>
<evidence type="ECO:0000313" key="3">
    <source>
        <dbReference type="Proteomes" id="UP000178319"/>
    </source>
</evidence>
<feature type="region of interest" description="Disordered" evidence="1">
    <location>
        <begin position="348"/>
        <end position="368"/>
    </location>
</feature>
<sequence length="708" mass="79259">MTEPTPLITPIWSAADGKQPSDYLREAFGGKLEERKTLLSPDARLSQGGREVARQAFSELQRAGNKPEDVLAAAVELRGDLRANMKSIRRHIRSEYRGELKEQGTKLSREEFNQELGKRLAHNESVNDVVLTRRLLTSVTQRARSEIQKGARDQARQQITDQRLSELRQELTAAGKRVPSEALLRNIVVQRILKETRLAAANQVSEVGVVEPRHEDRSESPVRWTKIRLDALKQEPVEQRVPMEDEISRSQYVRELLGERMQAIRDRIRNRMITLGWQAGNVASEVKGMYDRAKRHPYVTLVAALTLSGTIAASRGAFDFSPATPIRETAPRSTLYKPETQPIIQEVTPIPTPKPEAPKPKEPEPAYGTVVGKKTEGVVSGTNQRVLLPRDQAVKILGYADATNTVRVEDPRTRQVLEVAVDQLDVDGSIVPKEQMPRQEGFGIRNDWSELMDKVPEIGASMVRISGGHGELLTTDGDARQAIEAAMVQKLDIVYDLNPGEKISRDETRRRIKDFLSVVGSYDKKIILELGNEPDNREVAYWKNRDLATFAQWVAEATDEARKLNPNVEVVVGALADTRLQKTLVRNVVAELGKLGIDPGSVVWGEHAYTMQQLVENTDRVRQAVGDGKVMLTELGSRKNSGNDKLVDMIDKAKSLGILRIIVHELTQSSEGYGLLDPYTRKVYTTFWQIQRLNLEAARMQSAPAAEI</sequence>
<dbReference type="InterPro" id="IPR017853">
    <property type="entry name" value="GH"/>
</dbReference>
<protein>
    <submittedName>
        <fullName evidence="2">Uncharacterized protein</fullName>
    </submittedName>
</protein>
<dbReference type="Gene3D" id="3.20.20.80">
    <property type="entry name" value="Glycosidases"/>
    <property type="match status" value="1"/>
</dbReference>
<dbReference type="Proteomes" id="UP000178319">
    <property type="component" value="Unassembled WGS sequence"/>
</dbReference>
<reference evidence="2 3" key="1">
    <citation type="journal article" date="2016" name="Nat. Commun.">
        <title>Thousands of microbial genomes shed light on interconnected biogeochemical processes in an aquifer system.</title>
        <authorList>
            <person name="Anantharaman K."/>
            <person name="Brown C.T."/>
            <person name="Hug L.A."/>
            <person name="Sharon I."/>
            <person name="Castelle C.J."/>
            <person name="Probst A.J."/>
            <person name="Thomas B.C."/>
            <person name="Singh A."/>
            <person name="Wilkins M.J."/>
            <person name="Karaoz U."/>
            <person name="Brodie E.L."/>
            <person name="Williams K.H."/>
            <person name="Hubbard S.S."/>
            <person name="Banfield J.F."/>
        </authorList>
    </citation>
    <scope>NUCLEOTIDE SEQUENCE [LARGE SCALE GENOMIC DNA]</scope>
</reference>
<evidence type="ECO:0000256" key="1">
    <source>
        <dbReference type="SAM" id="MobiDB-lite"/>
    </source>
</evidence>
<organism evidence="2 3">
    <name type="scientific">Candidatus Blackburnbacteria bacterium RIFCSPHIGHO2_02_FULL_44_20</name>
    <dbReference type="NCBI Taxonomy" id="1797516"/>
    <lineage>
        <taxon>Bacteria</taxon>
        <taxon>Candidatus Blackburniibacteriota</taxon>
    </lineage>
</organism>
<gene>
    <name evidence="2" type="ORF">A3D26_04525</name>
</gene>
<evidence type="ECO:0000313" key="2">
    <source>
        <dbReference type="EMBL" id="OGY10198.1"/>
    </source>
</evidence>
<dbReference type="EMBL" id="MHBZ01000039">
    <property type="protein sequence ID" value="OGY10198.1"/>
    <property type="molecule type" value="Genomic_DNA"/>
</dbReference>
<dbReference type="AlphaFoldDB" id="A0A1G1V494"/>
<proteinExistence type="predicted"/>
<comment type="caution">
    <text evidence="2">The sequence shown here is derived from an EMBL/GenBank/DDBJ whole genome shotgun (WGS) entry which is preliminary data.</text>
</comment>
<dbReference type="SUPFAM" id="SSF51445">
    <property type="entry name" value="(Trans)glycosidases"/>
    <property type="match status" value="1"/>
</dbReference>
<name>A0A1G1V494_9BACT</name>
<dbReference type="STRING" id="1797516.A3D26_04525"/>